<proteinExistence type="predicted"/>
<evidence type="ECO:0000313" key="2">
    <source>
        <dbReference type="Proteomes" id="UP001055072"/>
    </source>
</evidence>
<dbReference type="EMBL" id="MU274903">
    <property type="protein sequence ID" value="KAI0092835.1"/>
    <property type="molecule type" value="Genomic_DNA"/>
</dbReference>
<comment type="caution">
    <text evidence="1">The sequence shown here is derived from an EMBL/GenBank/DDBJ whole genome shotgun (WGS) entry which is preliminary data.</text>
</comment>
<reference evidence="1" key="1">
    <citation type="journal article" date="2021" name="Environ. Microbiol.">
        <title>Gene family expansions and transcriptome signatures uncover fungal adaptations to wood decay.</title>
        <authorList>
            <person name="Hage H."/>
            <person name="Miyauchi S."/>
            <person name="Viragh M."/>
            <person name="Drula E."/>
            <person name="Min B."/>
            <person name="Chaduli D."/>
            <person name="Navarro D."/>
            <person name="Favel A."/>
            <person name="Norest M."/>
            <person name="Lesage-Meessen L."/>
            <person name="Balint B."/>
            <person name="Merenyi Z."/>
            <person name="de Eugenio L."/>
            <person name="Morin E."/>
            <person name="Martinez A.T."/>
            <person name="Baldrian P."/>
            <person name="Stursova M."/>
            <person name="Martinez M.J."/>
            <person name="Novotny C."/>
            <person name="Magnuson J.K."/>
            <person name="Spatafora J.W."/>
            <person name="Maurice S."/>
            <person name="Pangilinan J."/>
            <person name="Andreopoulos W."/>
            <person name="LaButti K."/>
            <person name="Hundley H."/>
            <person name="Na H."/>
            <person name="Kuo A."/>
            <person name="Barry K."/>
            <person name="Lipzen A."/>
            <person name="Henrissat B."/>
            <person name="Riley R."/>
            <person name="Ahrendt S."/>
            <person name="Nagy L.G."/>
            <person name="Grigoriev I.V."/>
            <person name="Martin F."/>
            <person name="Rosso M.N."/>
        </authorList>
    </citation>
    <scope>NUCLEOTIDE SEQUENCE</scope>
    <source>
        <strain evidence="1">CBS 384.51</strain>
    </source>
</reference>
<accession>A0ACB8UEX0</accession>
<evidence type="ECO:0000313" key="1">
    <source>
        <dbReference type="EMBL" id="KAI0092835.1"/>
    </source>
</evidence>
<protein>
    <submittedName>
        <fullName evidence="1">4'-phosphopantetheinyl transferase</fullName>
    </submittedName>
</protein>
<sequence length="137" mass="15672">MGMLGIGVDVVNLPRIAALVKRRTAQKLASRILSANEWEDWLKISHADPAQQVRFLAVRWSLKEAAYKAMFPHVQPTWKELTYSKLNAERLLKPALEYTPFQVTQNKIGRIHCSVSHDGEYVFTSVLVEEHRNELSS</sequence>
<dbReference type="Proteomes" id="UP001055072">
    <property type="component" value="Unassembled WGS sequence"/>
</dbReference>
<keyword evidence="1" id="KW-0808">Transferase</keyword>
<name>A0ACB8UEX0_9APHY</name>
<organism evidence="1 2">
    <name type="scientific">Irpex rosettiformis</name>
    <dbReference type="NCBI Taxonomy" id="378272"/>
    <lineage>
        <taxon>Eukaryota</taxon>
        <taxon>Fungi</taxon>
        <taxon>Dikarya</taxon>
        <taxon>Basidiomycota</taxon>
        <taxon>Agaricomycotina</taxon>
        <taxon>Agaricomycetes</taxon>
        <taxon>Polyporales</taxon>
        <taxon>Irpicaceae</taxon>
        <taxon>Irpex</taxon>
    </lineage>
</organism>
<gene>
    <name evidence="1" type="ORF">BDY19DRAFT_1065605</name>
</gene>
<keyword evidence="2" id="KW-1185">Reference proteome</keyword>